<protein>
    <submittedName>
        <fullName evidence="1">Protein kinase domain</fullName>
    </submittedName>
</protein>
<organism evidence="1 2">
    <name type="scientific">Melia azedarach</name>
    <name type="common">Chinaberry tree</name>
    <dbReference type="NCBI Taxonomy" id="155640"/>
    <lineage>
        <taxon>Eukaryota</taxon>
        <taxon>Viridiplantae</taxon>
        <taxon>Streptophyta</taxon>
        <taxon>Embryophyta</taxon>
        <taxon>Tracheophyta</taxon>
        <taxon>Spermatophyta</taxon>
        <taxon>Magnoliopsida</taxon>
        <taxon>eudicotyledons</taxon>
        <taxon>Gunneridae</taxon>
        <taxon>Pentapetalae</taxon>
        <taxon>rosids</taxon>
        <taxon>malvids</taxon>
        <taxon>Sapindales</taxon>
        <taxon>Meliaceae</taxon>
        <taxon>Melia</taxon>
    </lineage>
</organism>
<comment type="caution">
    <text evidence="1">The sequence shown here is derived from an EMBL/GenBank/DDBJ whole genome shotgun (WGS) entry which is preliminary data.</text>
</comment>
<reference evidence="1 2" key="1">
    <citation type="journal article" date="2023" name="Science">
        <title>Complex scaffold remodeling in plant triterpene biosynthesis.</title>
        <authorList>
            <person name="De La Pena R."/>
            <person name="Hodgson H."/>
            <person name="Liu J.C."/>
            <person name="Stephenson M.J."/>
            <person name="Martin A.C."/>
            <person name="Owen C."/>
            <person name="Harkess A."/>
            <person name="Leebens-Mack J."/>
            <person name="Jimenez L.E."/>
            <person name="Osbourn A."/>
            <person name="Sattely E.S."/>
        </authorList>
    </citation>
    <scope>NUCLEOTIDE SEQUENCE [LARGE SCALE GENOMIC DNA]</scope>
    <source>
        <strain evidence="2">cv. JPN11</strain>
        <tissue evidence="1">Leaf</tissue>
    </source>
</reference>
<keyword evidence="2" id="KW-1185">Reference proteome</keyword>
<accession>A0ACC1XCF8</accession>
<dbReference type="Proteomes" id="UP001164539">
    <property type="component" value="Chromosome 10"/>
</dbReference>
<evidence type="ECO:0000313" key="2">
    <source>
        <dbReference type="Proteomes" id="UP001164539"/>
    </source>
</evidence>
<gene>
    <name evidence="1" type="ORF">OWV82_019008</name>
</gene>
<evidence type="ECO:0000313" key="1">
    <source>
        <dbReference type="EMBL" id="KAJ4709176.1"/>
    </source>
</evidence>
<keyword evidence="1" id="KW-0418">Kinase</keyword>
<dbReference type="EMBL" id="CM051403">
    <property type="protein sequence ID" value="KAJ4709176.1"/>
    <property type="molecule type" value="Genomic_DNA"/>
</dbReference>
<name>A0ACC1XCF8_MELAZ</name>
<proteinExistence type="predicted"/>
<keyword evidence="1" id="KW-0808">Transferase</keyword>
<sequence length="1137" mass="127572">MLNPTENEQQQQQQQREGRERLISVAIDKDKYSQHALKWAADNILSGRQIVKLVHVIQRPPIHHHFPVGNNEELIEQQPDLQTMELFLPFRCYCTRRHDVARALIEYVSQYGVETLLLGASSKTGLTRLFKTSEIPGTVLKWAPDFCNVYVISKGKCNALRSATRPVPLTLFAEPLTPRIMAEEAAASAAERSYDEFSTPELDTSFTSSARLSTDSSFFAFYENLGLDNMESSRHFDHLPSQNLGSNRPSSVNLTSLPELQSHPFDCGRSSCSSQTMDEIDDKMRRLKIELKQTMDMYHAACKEALTAKQKAIELEKWKMKEEKRLKEAQLSEERDKAKFKAAIEAAEAAQKIINAEVQKRVNAEMKAIKEADEKTKLLDALGQSHLVLKYQSLFHILKLNKLKTGDMSRRNTKEESVAVAIDKDKSSQYALKWAVDQLLSRGQVLTLLHVKTKVSSVPSPSGSPVSISKVNDDVARTYKQQFDNQTKELFLPFRCFCTRKDIKCNEIVLEDTDIAKALIDYVSAYSIETLVLGAPSRSGLVRRFKTTDVPSSVSKAAPEYCNIYIISKGRISSVRSATMPVPVKAPPHNQPQSQPNHIPDLVEHSMNTQRSRGKASIPRYEPSTSESDISYVSSGRPSTDRMFPSVYDNMENGTPRLSTSSDYDNRSFVSSQSGNRSIDIGQFESSSQSPESGITSWSSQSQNMEDVEAEMRRLKLELKQTMDMYSAACKEALTAKQKARELHRWKLEEEQRLEEARLAEEAAMALVEKEKAKCKVAIEAAEAAQRIAELEAQKRKNAEMKALKESEEKKKALNALASGDLRYRKYAIEDIEQATDYFSNSRKIGEGGYGPVYKCHLEHTPVAIKVLRPDAAQGKSQFKQEVEVLCSIRHPNMVLLLGACPEYGCLVYEYMANGSLEDRLFRRGGSPVLPWQLRFRIAAEIGTGLLFLHQTKPEPLVHRDLKPGNILLDRNYVSKISDVGLARLVPPSVADSVTQYRMTSTAGTFCYIDPEYQQTGMLGIKSDIYSLGIMLLQIITAKPPMGLTHHVERSIENGTFDEMLDPAVPDWPVEEALNFAKLALKCAELRRKDRPDLGKVVLPELNRLRALAEETMPAINFGSGVGSSPRYSQASTVQVS</sequence>